<dbReference type="EMBL" id="JBBWWQ010000020">
    <property type="protein sequence ID" value="KAK8915965.1"/>
    <property type="molecule type" value="Genomic_DNA"/>
</dbReference>
<accession>A0AAP0AUG0</accession>
<dbReference type="Proteomes" id="UP001418222">
    <property type="component" value="Unassembled WGS sequence"/>
</dbReference>
<gene>
    <name evidence="1" type="ORF">KSP39_PZI023308</name>
</gene>
<dbReference type="PANTHER" id="PTHR33710">
    <property type="entry name" value="BNAC02G09200D PROTEIN"/>
    <property type="match status" value="1"/>
</dbReference>
<dbReference type="PANTHER" id="PTHR33710:SF62">
    <property type="entry name" value="DUF4283 DOMAIN PROTEIN"/>
    <property type="match status" value="1"/>
</dbReference>
<keyword evidence="2" id="KW-1185">Reference proteome</keyword>
<evidence type="ECO:0008006" key="3">
    <source>
        <dbReference type="Google" id="ProtNLM"/>
    </source>
</evidence>
<dbReference type="SUPFAM" id="SSF56219">
    <property type="entry name" value="DNase I-like"/>
    <property type="match status" value="1"/>
</dbReference>
<organism evidence="1 2">
    <name type="scientific">Platanthera zijinensis</name>
    <dbReference type="NCBI Taxonomy" id="2320716"/>
    <lineage>
        <taxon>Eukaryota</taxon>
        <taxon>Viridiplantae</taxon>
        <taxon>Streptophyta</taxon>
        <taxon>Embryophyta</taxon>
        <taxon>Tracheophyta</taxon>
        <taxon>Spermatophyta</taxon>
        <taxon>Magnoliopsida</taxon>
        <taxon>Liliopsida</taxon>
        <taxon>Asparagales</taxon>
        <taxon>Orchidaceae</taxon>
        <taxon>Orchidoideae</taxon>
        <taxon>Orchideae</taxon>
        <taxon>Orchidinae</taxon>
        <taxon>Platanthera</taxon>
    </lineage>
</organism>
<dbReference type="Gene3D" id="3.60.10.10">
    <property type="entry name" value="Endonuclease/exonuclease/phosphatase"/>
    <property type="match status" value="1"/>
</dbReference>
<protein>
    <recommendedName>
        <fullName evidence="3">Reverse transcriptase domain-containing protein</fullName>
    </recommendedName>
</protein>
<comment type="caution">
    <text evidence="1">The sequence shown here is derived from an EMBL/GenBank/DDBJ whole genome shotgun (WGS) entry which is preliminary data.</text>
</comment>
<name>A0AAP0AUG0_9ASPA</name>
<sequence>MPWIVAGDFNVIRYASEKLGGNLPNPNHMAEFSDCILDCGLSEIPYSGSPFTWTNNKIWERLDWVLSNANWTNHFTSAKVEHLSHANSDHCPLLITMSTNERNFIPTFRFQNMWTSHHDFDNFILNSWSNTISGPPLIQLWLKLKDIKIKLKKWNKEVFGNLFTKLIEAEKEAKRLEDIYTTSLDPQDRAAYHKAKANLINIHIMEETFWRQKSACKFIKDGDRNTKFYHNLVKNRRNLNWIDKIQPPDGPLLSNLDDIKTSVVNYFEGALGCEDFTLPQRNEMYIPTLVTTVDNENLCSPPSDPEIHKAILDINPDATAGSDGFTSLFFQSQWNTVGLDVCLAVRDFFQGAHLPRYFTSTSITLIPKTQNPSWWSDFRPISLCTTIYKLITKIVSNRLSDIIPRIRYVNSSHLTISHLSFADDIIIFCNGSITSFCRILSFLTQVEEVSGLVVNRTNFTNQKLPFMYLGVPLYVGHKKIVTFEPLIQKIQEKLNGWAAKLLSPGGRIVLIQSEVMSMTNHIFQIHAPPCGHRP</sequence>
<evidence type="ECO:0000313" key="1">
    <source>
        <dbReference type="EMBL" id="KAK8915965.1"/>
    </source>
</evidence>
<dbReference type="InterPro" id="IPR036691">
    <property type="entry name" value="Endo/exonu/phosph_ase_sf"/>
</dbReference>
<proteinExistence type="predicted"/>
<dbReference type="AlphaFoldDB" id="A0AAP0AUG0"/>
<reference evidence="1 2" key="1">
    <citation type="journal article" date="2022" name="Nat. Plants">
        <title>Genomes of leafy and leafless Platanthera orchids illuminate the evolution of mycoheterotrophy.</title>
        <authorList>
            <person name="Li M.H."/>
            <person name="Liu K.W."/>
            <person name="Li Z."/>
            <person name="Lu H.C."/>
            <person name="Ye Q.L."/>
            <person name="Zhang D."/>
            <person name="Wang J.Y."/>
            <person name="Li Y.F."/>
            <person name="Zhong Z.M."/>
            <person name="Liu X."/>
            <person name="Yu X."/>
            <person name="Liu D.K."/>
            <person name="Tu X.D."/>
            <person name="Liu B."/>
            <person name="Hao Y."/>
            <person name="Liao X.Y."/>
            <person name="Jiang Y.T."/>
            <person name="Sun W.H."/>
            <person name="Chen J."/>
            <person name="Chen Y.Q."/>
            <person name="Ai Y."/>
            <person name="Zhai J.W."/>
            <person name="Wu S.S."/>
            <person name="Zhou Z."/>
            <person name="Hsiao Y.Y."/>
            <person name="Wu W.L."/>
            <person name="Chen Y.Y."/>
            <person name="Lin Y.F."/>
            <person name="Hsu J.L."/>
            <person name="Li C.Y."/>
            <person name="Wang Z.W."/>
            <person name="Zhao X."/>
            <person name="Zhong W.Y."/>
            <person name="Ma X.K."/>
            <person name="Ma L."/>
            <person name="Huang J."/>
            <person name="Chen G.Z."/>
            <person name="Huang M.Z."/>
            <person name="Huang L."/>
            <person name="Peng D.H."/>
            <person name="Luo Y.B."/>
            <person name="Zou S.Q."/>
            <person name="Chen S.P."/>
            <person name="Lan S."/>
            <person name="Tsai W.C."/>
            <person name="Van de Peer Y."/>
            <person name="Liu Z.J."/>
        </authorList>
    </citation>
    <scope>NUCLEOTIDE SEQUENCE [LARGE SCALE GENOMIC DNA]</scope>
    <source>
        <strain evidence="1">Lor287</strain>
    </source>
</reference>
<evidence type="ECO:0000313" key="2">
    <source>
        <dbReference type="Proteomes" id="UP001418222"/>
    </source>
</evidence>